<protein>
    <recommendedName>
        <fullName evidence="12">Interleukin-1</fullName>
    </recommendedName>
</protein>
<proteinExistence type="evidence at transcript level"/>
<name>A0A345VNI5_9TELE</name>
<evidence type="ECO:0000256" key="3">
    <source>
        <dbReference type="ARBA" id="ARBA00004550"/>
    </source>
</evidence>
<accession>A0A345VNI5</accession>
<dbReference type="PRINTS" id="PR00264">
    <property type="entry name" value="INTERLEUKIN1"/>
</dbReference>
<dbReference type="PANTHER" id="PTHR10078">
    <property type="entry name" value="INTERLEUKIN-1 FAMILY MEMBER"/>
    <property type="match status" value="1"/>
</dbReference>
<dbReference type="GO" id="GO:0005829">
    <property type="term" value="C:cytosol"/>
    <property type="evidence" value="ECO:0007669"/>
    <property type="project" value="UniProtKB-SubCell"/>
</dbReference>
<keyword evidence="10" id="KW-0458">Lysosome</keyword>
<dbReference type="GO" id="GO:0005125">
    <property type="term" value="F:cytokine activity"/>
    <property type="evidence" value="ECO:0007669"/>
    <property type="project" value="UniProtKB-UniRule"/>
</dbReference>
<keyword evidence="11" id="KW-0497">Mitogen</keyword>
<evidence type="ECO:0000256" key="11">
    <source>
        <dbReference type="ARBA" id="ARBA00023246"/>
    </source>
</evidence>
<dbReference type="GO" id="GO:0005764">
    <property type="term" value="C:lysosome"/>
    <property type="evidence" value="ECO:0007669"/>
    <property type="project" value="UniProtKB-SubCell"/>
</dbReference>
<evidence type="ECO:0000256" key="10">
    <source>
        <dbReference type="ARBA" id="ARBA00023228"/>
    </source>
</evidence>
<comment type="subcellular location">
    <subcellularLocation>
        <location evidence="2">Cytoplasm</location>
        <location evidence="2">Cytosol</location>
    </subcellularLocation>
    <subcellularLocation>
        <location evidence="1">Lysosome</location>
    </subcellularLocation>
    <subcellularLocation>
        <location evidence="3">Secreted</location>
        <location evidence="3">Extracellular exosome</location>
    </subcellularLocation>
</comment>
<dbReference type="SMART" id="SM00125">
    <property type="entry name" value="IL1"/>
    <property type="match status" value="1"/>
</dbReference>
<dbReference type="GO" id="GO:0005615">
    <property type="term" value="C:extracellular space"/>
    <property type="evidence" value="ECO:0007669"/>
    <property type="project" value="UniProtKB-KW"/>
</dbReference>
<dbReference type="SUPFAM" id="SSF50353">
    <property type="entry name" value="Cytokine"/>
    <property type="match status" value="1"/>
</dbReference>
<dbReference type="InterPro" id="IPR008996">
    <property type="entry name" value="IL1/FGF"/>
</dbReference>
<dbReference type="GO" id="GO:0019221">
    <property type="term" value="P:cytokine-mediated signaling pathway"/>
    <property type="evidence" value="ECO:0007669"/>
    <property type="project" value="TreeGrafter"/>
</dbReference>
<dbReference type="PRINTS" id="PR01359">
    <property type="entry name" value="INTRLEUKIN1B"/>
</dbReference>
<dbReference type="GO" id="GO:0048246">
    <property type="term" value="P:macrophage chemotaxis"/>
    <property type="evidence" value="ECO:0007669"/>
    <property type="project" value="TreeGrafter"/>
</dbReference>
<dbReference type="Gene3D" id="2.80.10.50">
    <property type="match status" value="1"/>
</dbReference>
<dbReference type="GO" id="GO:0005149">
    <property type="term" value="F:interleukin-1 receptor binding"/>
    <property type="evidence" value="ECO:0007669"/>
    <property type="project" value="UniProtKB-UniRule"/>
</dbReference>
<dbReference type="PANTHER" id="PTHR10078:SF30">
    <property type="entry name" value="INTERLEUKIN-1 BETA"/>
    <property type="match status" value="1"/>
</dbReference>
<organism evidence="13">
    <name type="scientific">Gadus macrocephalus</name>
    <name type="common">Pacific cod</name>
    <dbReference type="NCBI Taxonomy" id="80720"/>
    <lineage>
        <taxon>Eukaryota</taxon>
        <taxon>Metazoa</taxon>
        <taxon>Chordata</taxon>
        <taxon>Craniata</taxon>
        <taxon>Vertebrata</taxon>
        <taxon>Euteleostomi</taxon>
        <taxon>Actinopterygii</taxon>
        <taxon>Neopterygii</taxon>
        <taxon>Teleostei</taxon>
        <taxon>Neoteleostei</taxon>
        <taxon>Acanthomorphata</taxon>
        <taxon>Zeiogadaria</taxon>
        <taxon>Gadariae</taxon>
        <taxon>Gadiformes</taxon>
        <taxon>Gadoidei</taxon>
        <taxon>Gadidae</taxon>
        <taxon>Gadus</taxon>
    </lineage>
</organism>
<dbReference type="CTD" id="3553"/>
<evidence type="ECO:0000256" key="4">
    <source>
        <dbReference type="ARBA" id="ARBA00010448"/>
    </source>
</evidence>
<comment type="similarity">
    <text evidence="4 12">Belongs to the IL-1 family.</text>
</comment>
<keyword evidence="9" id="KW-0395">Inflammatory response</keyword>
<dbReference type="AlphaFoldDB" id="A0A345VNI5"/>
<dbReference type="EMBL" id="MH136556">
    <property type="protein sequence ID" value="AXJ14287.1"/>
    <property type="molecule type" value="mRNA"/>
</dbReference>
<evidence type="ECO:0000313" key="13">
    <source>
        <dbReference type="EMBL" id="AXJ14287.1"/>
    </source>
</evidence>
<dbReference type="GO" id="GO:0010628">
    <property type="term" value="P:positive regulation of gene expression"/>
    <property type="evidence" value="ECO:0007669"/>
    <property type="project" value="TreeGrafter"/>
</dbReference>
<keyword evidence="8" id="KW-0666">Pyrogen</keyword>
<evidence type="ECO:0000256" key="12">
    <source>
        <dbReference type="RuleBase" id="RU003753"/>
    </source>
</evidence>
<dbReference type="RefSeq" id="XP_059909896.1">
    <property type="nucleotide sequence ID" value="XM_060053913.1"/>
</dbReference>
<evidence type="ECO:0000256" key="2">
    <source>
        <dbReference type="ARBA" id="ARBA00004514"/>
    </source>
</evidence>
<evidence type="ECO:0000256" key="8">
    <source>
        <dbReference type="ARBA" id="ARBA00022620"/>
    </source>
</evidence>
<dbReference type="CDD" id="cd23296">
    <property type="entry name" value="beta-trefoil_IL1B"/>
    <property type="match status" value="1"/>
</dbReference>
<dbReference type="GO" id="GO:0001660">
    <property type="term" value="P:fever generation"/>
    <property type="evidence" value="ECO:0007669"/>
    <property type="project" value="UniProtKB-KW"/>
</dbReference>
<dbReference type="GO" id="GO:0006955">
    <property type="term" value="P:immune response"/>
    <property type="evidence" value="ECO:0007669"/>
    <property type="project" value="InterPro"/>
</dbReference>
<sequence length="253" mass="28476">MAFQCEYSSMKQTTSSEHWSDRMPQGMDLEITNHPLTMKQVVNLVIAIDRLKGSQSEKVQSSEFRDEDLLNLLLENALDEQLVLELTEAAPPRGFTAIEPSQQCMLRDHQKRSMVLMKEAMELHAIRLQGGTTDHEVSLNMSTYLDPRPSASAQPVALGIRGTKLYLSCTQKADRPTLNLEEVENTDDLKSISKDSDMVRFLFYRTDIGVSASSLVSALYSGWYISTATEDNLPVEVCLQSESRYRSFTILQG</sequence>
<dbReference type="PRINTS" id="PR01357">
    <property type="entry name" value="INTRLEUKN1AB"/>
</dbReference>
<dbReference type="InterPro" id="IPR000975">
    <property type="entry name" value="IL-1_fam"/>
</dbReference>
<evidence type="ECO:0000256" key="7">
    <source>
        <dbReference type="ARBA" id="ARBA00022525"/>
    </source>
</evidence>
<keyword evidence="5" id="KW-0963">Cytoplasm</keyword>
<evidence type="ECO:0000256" key="5">
    <source>
        <dbReference type="ARBA" id="ARBA00022490"/>
    </source>
</evidence>
<evidence type="ECO:0000256" key="9">
    <source>
        <dbReference type="ARBA" id="ARBA00023198"/>
    </source>
</evidence>
<dbReference type="GO" id="GO:0042119">
    <property type="term" value="P:neutrophil activation"/>
    <property type="evidence" value="ECO:0007669"/>
    <property type="project" value="TreeGrafter"/>
</dbReference>
<dbReference type="GO" id="GO:0071222">
    <property type="term" value="P:cellular response to lipopolysaccharide"/>
    <property type="evidence" value="ECO:0007669"/>
    <property type="project" value="TreeGrafter"/>
</dbReference>
<dbReference type="GO" id="GO:0051781">
    <property type="term" value="P:positive regulation of cell division"/>
    <property type="evidence" value="ECO:0007669"/>
    <property type="project" value="UniProtKB-KW"/>
</dbReference>
<dbReference type="GeneID" id="132459403"/>
<dbReference type="GO" id="GO:1901222">
    <property type="term" value="P:regulation of non-canonical NF-kappaB signal transduction"/>
    <property type="evidence" value="ECO:0007669"/>
    <property type="project" value="TreeGrafter"/>
</dbReference>
<reference evidence="13" key="1">
    <citation type="journal article" date="2018" name="Dev. Comp. Immunol.">
        <title>Molecular characterization and expression analysis of the interleukin 1b gene in Pacific cod (Gadus macrocephalus).</title>
        <authorList>
            <person name="Hu B."/>
            <person name="Chen B."/>
            <person name="Mao M."/>
            <person name="Chen M."/>
            <person name="Liu X."/>
            <person name="Cui Q."/>
            <person name="Liu Y."/>
            <person name="Jiang C."/>
        </authorList>
    </citation>
    <scope>NUCLEOTIDE SEQUENCE</scope>
</reference>
<evidence type="ECO:0000256" key="1">
    <source>
        <dbReference type="ARBA" id="ARBA00004371"/>
    </source>
</evidence>
<keyword evidence="6" id="KW-0202">Cytokine</keyword>
<keyword evidence="7 12" id="KW-0964">Secreted</keyword>
<evidence type="ECO:0000256" key="6">
    <source>
        <dbReference type="ARBA" id="ARBA00022514"/>
    </source>
</evidence>
<dbReference type="Pfam" id="PF00340">
    <property type="entry name" value="IL1"/>
    <property type="match status" value="1"/>
</dbReference>